<reference evidence="5" key="1">
    <citation type="journal article" date="2023" name="Mol. Phylogenet. Evol.">
        <title>Genome-scale phylogeny and comparative genomics of the fungal order Sordariales.</title>
        <authorList>
            <person name="Hensen N."/>
            <person name="Bonometti L."/>
            <person name="Westerberg I."/>
            <person name="Brannstrom I.O."/>
            <person name="Guillou S."/>
            <person name="Cros-Aarteil S."/>
            <person name="Calhoun S."/>
            <person name="Haridas S."/>
            <person name="Kuo A."/>
            <person name="Mondo S."/>
            <person name="Pangilinan J."/>
            <person name="Riley R."/>
            <person name="LaButti K."/>
            <person name="Andreopoulos B."/>
            <person name="Lipzen A."/>
            <person name="Chen C."/>
            <person name="Yan M."/>
            <person name="Daum C."/>
            <person name="Ng V."/>
            <person name="Clum A."/>
            <person name="Steindorff A."/>
            <person name="Ohm R.A."/>
            <person name="Martin F."/>
            <person name="Silar P."/>
            <person name="Natvig D.O."/>
            <person name="Lalanne C."/>
            <person name="Gautier V."/>
            <person name="Ament-Velasquez S.L."/>
            <person name="Kruys A."/>
            <person name="Hutchinson M.I."/>
            <person name="Powell A.J."/>
            <person name="Barry K."/>
            <person name="Miller A.N."/>
            <person name="Grigoriev I.V."/>
            <person name="Debuchy R."/>
            <person name="Gladieux P."/>
            <person name="Hiltunen Thoren M."/>
            <person name="Johannesson H."/>
        </authorList>
    </citation>
    <scope>NUCLEOTIDE SEQUENCE</scope>
    <source>
        <strain evidence="5">CBS 958.72</strain>
    </source>
</reference>
<comment type="caution">
    <text evidence="5">The sequence shown here is derived from an EMBL/GenBank/DDBJ whole genome shotgun (WGS) entry which is preliminary data.</text>
</comment>
<evidence type="ECO:0000256" key="4">
    <source>
        <dbReference type="SAM" id="SignalP"/>
    </source>
</evidence>
<dbReference type="InterPro" id="IPR036770">
    <property type="entry name" value="Ankyrin_rpt-contain_sf"/>
</dbReference>
<evidence type="ECO:0000256" key="1">
    <source>
        <dbReference type="ARBA" id="ARBA00022737"/>
    </source>
</evidence>
<evidence type="ECO:0000256" key="3">
    <source>
        <dbReference type="PROSITE-ProRule" id="PRU00023"/>
    </source>
</evidence>
<organism evidence="5 6">
    <name type="scientific">Lasiosphaeria ovina</name>
    <dbReference type="NCBI Taxonomy" id="92902"/>
    <lineage>
        <taxon>Eukaryota</taxon>
        <taxon>Fungi</taxon>
        <taxon>Dikarya</taxon>
        <taxon>Ascomycota</taxon>
        <taxon>Pezizomycotina</taxon>
        <taxon>Sordariomycetes</taxon>
        <taxon>Sordariomycetidae</taxon>
        <taxon>Sordariales</taxon>
        <taxon>Lasiosphaeriaceae</taxon>
        <taxon>Lasiosphaeria</taxon>
    </lineage>
</organism>
<protein>
    <submittedName>
        <fullName evidence="5">Ankyrin repeat-containing domain protein</fullName>
    </submittedName>
</protein>
<keyword evidence="6" id="KW-1185">Reference proteome</keyword>
<dbReference type="Proteomes" id="UP001287356">
    <property type="component" value="Unassembled WGS sequence"/>
</dbReference>
<sequence length="313" mass="34448">MSRPRALLAASVFLGFKFPAWLWAKSFDVGFQVLIPGMVRAQNRVPIDSPLMVACRNGDVPQIRQHLRDGVGALGDRTSCTGRTPLMTAIEGGHLGAVTYLLENGADPSMGDDDRLDVVRLLVNHNASVHEVVCGKSLTMLTIIYPTTRPRTLELFHLLQNELYNDFESGDLNLYSAFANALSSGESSVDCLKFLKAAGADFSRLSTDESGQKCLLHLAANYSTEAGPIDYVFSSCDGSYVNRQDSCGWTPLHYAIASSFHSHASFSQSPGRLDMPRARKDAWYKEVVEIFKESGYEISPEPEADVFYDAPCY</sequence>
<dbReference type="SUPFAM" id="SSF48403">
    <property type="entry name" value="Ankyrin repeat"/>
    <property type="match status" value="1"/>
</dbReference>
<dbReference type="Pfam" id="PF12796">
    <property type="entry name" value="Ank_2"/>
    <property type="match status" value="1"/>
</dbReference>
<dbReference type="InterPro" id="IPR002110">
    <property type="entry name" value="Ankyrin_rpt"/>
</dbReference>
<feature type="signal peptide" evidence="4">
    <location>
        <begin position="1"/>
        <end position="24"/>
    </location>
</feature>
<evidence type="ECO:0000256" key="2">
    <source>
        <dbReference type="ARBA" id="ARBA00023043"/>
    </source>
</evidence>
<evidence type="ECO:0000313" key="6">
    <source>
        <dbReference type="Proteomes" id="UP001287356"/>
    </source>
</evidence>
<dbReference type="PROSITE" id="PS50297">
    <property type="entry name" value="ANK_REP_REGION"/>
    <property type="match status" value="1"/>
</dbReference>
<dbReference type="Gene3D" id="1.25.40.20">
    <property type="entry name" value="Ankyrin repeat-containing domain"/>
    <property type="match status" value="1"/>
</dbReference>
<reference evidence="5" key="2">
    <citation type="submission" date="2023-06" db="EMBL/GenBank/DDBJ databases">
        <authorList>
            <consortium name="Lawrence Berkeley National Laboratory"/>
            <person name="Haridas S."/>
            <person name="Hensen N."/>
            <person name="Bonometti L."/>
            <person name="Westerberg I."/>
            <person name="Brannstrom I.O."/>
            <person name="Guillou S."/>
            <person name="Cros-Aarteil S."/>
            <person name="Calhoun S."/>
            <person name="Kuo A."/>
            <person name="Mondo S."/>
            <person name="Pangilinan J."/>
            <person name="Riley R."/>
            <person name="Labutti K."/>
            <person name="Andreopoulos B."/>
            <person name="Lipzen A."/>
            <person name="Chen C."/>
            <person name="Yanf M."/>
            <person name="Daum C."/>
            <person name="Ng V."/>
            <person name="Clum A."/>
            <person name="Steindorff A."/>
            <person name="Ohm R."/>
            <person name="Martin F."/>
            <person name="Silar P."/>
            <person name="Natvig D."/>
            <person name="Lalanne C."/>
            <person name="Gautier V."/>
            <person name="Ament-Velasquez S.L."/>
            <person name="Kruys A."/>
            <person name="Hutchinson M.I."/>
            <person name="Powell A.J."/>
            <person name="Barry K."/>
            <person name="Miller A.N."/>
            <person name="Grigoriev I.V."/>
            <person name="Debuchy R."/>
            <person name="Gladieux P."/>
            <person name="Thoren M.H."/>
            <person name="Johannesson H."/>
        </authorList>
    </citation>
    <scope>NUCLEOTIDE SEQUENCE</scope>
    <source>
        <strain evidence="5">CBS 958.72</strain>
    </source>
</reference>
<dbReference type="AlphaFoldDB" id="A0AAE0JU98"/>
<proteinExistence type="predicted"/>
<feature type="chain" id="PRO_5042068753" evidence="4">
    <location>
        <begin position="25"/>
        <end position="313"/>
    </location>
</feature>
<keyword evidence="4" id="KW-0732">Signal</keyword>
<name>A0AAE0JU98_9PEZI</name>
<dbReference type="PANTHER" id="PTHR24173">
    <property type="entry name" value="ANKYRIN REPEAT CONTAINING"/>
    <property type="match status" value="1"/>
</dbReference>
<dbReference type="EMBL" id="JAULSN010000011">
    <property type="protein sequence ID" value="KAK3361617.1"/>
    <property type="molecule type" value="Genomic_DNA"/>
</dbReference>
<dbReference type="SMART" id="SM00248">
    <property type="entry name" value="ANK"/>
    <property type="match status" value="3"/>
</dbReference>
<evidence type="ECO:0000313" key="5">
    <source>
        <dbReference type="EMBL" id="KAK3361617.1"/>
    </source>
</evidence>
<dbReference type="PROSITE" id="PS50088">
    <property type="entry name" value="ANK_REPEAT"/>
    <property type="match status" value="1"/>
</dbReference>
<dbReference type="PANTHER" id="PTHR24173:SF74">
    <property type="entry name" value="ANKYRIN REPEAT DOMAIN-CONTAINING PROTEIN 16"/>
    <property type="match status" value="1"/>
</dbReference>
<gene>
    <name evidence="5" type="ORF">B0T24DRAFT_599324</name>
</gene>
<keyword evidence="2 3" id="KW-0040">ANK repeat</keyword>
<accession>A0AAE0JU98</accession>
<feature type="repeat" description="ANK" evidence="3">
    <location>
        <begin position="81"/>
        <end position="113"/>
    </location>
</feature>
<keyword evidence="1" id="KW-0677">Repeat</keyword>